<evidence type="ECO:0000313" key="5">
    <source>
        <dbReference type="Proteomes" id="UP000190367"/>
    </source>
</evidence>
<keyword evidence="5" id="KW-1185">Reference proteome</keyword>
<dbReference type="Pfam" id="PF04397">
    <property type="entry name" value="LytTR"/>
    <property type="match status" value="1"/>
</dbReference>
<organism evidence="4 5">
    <name type="scientific">Chitinophaga eiseniae</name>
    <dbReference type="NCBI Taxonomy" id="634771"/>
    <lineage>
        <taxon>Bacteria</taxon>
        <taxon>Pseudomonadati</taxon>
        <taxon>Bacteroidota</taxon>
        <taxon>Chitinophagia</taxon>
        <taxon>Chitinophagales</taxon>
        <taxon>Chitinophagaceae</taxon>
        <taxon>Chitinophaga</taxon>
    </lineage>
</organism>
<dbReference type="Pfam" id="PF00072">
    <property type="entry name" value="Response_reg"/>
    <property type="match status" value="1"/>
</dbReference>
<dbReference type="SMART" id="SM00850">
    <property type="entry name" value="LytTR"/>
    <property type="match status" value="1"/>
</dbReference>
<reference evidence="5" key="1">
    <citation type="submission" date="2017-02" db="EMBL/GenBank/DDBJ databases">
        <authorList>
            <person name="Varghese N."/>
            <person name="Submissions S."/>
        </authorList>
    </citation>
    <scope>NUCLEOTIDE SEQUENCE [LARGE SCALE GENOMIC DNA]</scope>
    <source>
        <strain evidence="5">DSM 22224</strain>
    </source>
</reference>
<dbReference type="InterPro" id="IPR001789">
    <property type="entry name" value="Sig_transdc_resp-reg_receiver"/>
</dbReference>
<dbReference type="RefSeq" id="WP_078672388.1">
    <property type="nucleotide sequence ID" value="NZ_FUWZ01000006.1"/>
</dbReference>
<proteinExistence type="predicted"/>
<dbReference type="STRING" id="634771.SAMN04488128_10614"/>
<dbReference type="SUPFAM" id="SSF52172">
    <property type="entry name" value="CheY-like"/>
    <property type="match status" value="1"/>
</dbReference>
<dbReference type="Proteomes" id="UP000190367">
    <property type="component" value="Unassembled WGS sequence"/>
</dbReference>
<dbReference type="PANTHER" id="PTHR37299:SF1">
    <property type="entry name" value="STAGE 0 SPORULATION PROTEIN A HOMOLOG"/>
    <property type="match status" value="1"/>
</dbReference>
<dbReference type="InterPro" id="IPR011006">
    <property type="entry name" value="CheY-like_superfamily"/>
</dbReference>
<dbReference type="GO" id="GO:0000156">
    <property type="term" value="F:phosphorelay response regulator activity"/>
    <property type="evidence" value="ECO:0007669"/>
    <property type="project" value="InterPro"/>
</dbReference>
<keyword evidence="1" id="KW-0597">Phosphoprotein</keyword>
<dbReference type="PROSITE" id="PS50110">
    <property type="entry name" value="RESPONSE_REGULATORY"/>
    <property type="match status" value="1"/>
</dbReference>
<dbReference type="PANTHER" id="PTHR37299">
    <property type="entry name" value="TRANSCRIPTIONAL REGULATOR-RELATED"/>
    <property type="match status" value="1"/>
</dbReference>
<evidence type="ECO:0000313" key="4">
    <source>
        <dbReference type="EMBL" id="SKA42751.1"/>
    </source>
</evidence>
<evidence type="ECO:0000256" key="1">
    <source>
        <dbReference type="PROSITE-ProRule" id="PRU00169"/>
    </source>
</evidence>
<dbReference type="Gene3D" id="2.40.50.1020">
    <property type="entry name" value="LytTr DNA-binding domain"/>
    <property type="match status" value="1"/>
</dbReference>
<dbReference type="OrthoDB" id="2962330at2"/>
<evidence type="ECO:0000259" key="3">
    <source>
        <dbReference type="PROSITE" id="PS50930"/>
    </source>
</evidence>
<name>A0A1T4TQX4_9BACT</name>
<dbReference type="GO" id="GO:0003677">
    <property type="term" value="F:DNA binding"/>
    <property type="evidence" value="ECO:0007669"/>
    <property type="project" value="UniProtKB-KW"/>
</dbReference>
<feature type="domain" description="HTH LytTR-type" evidence="3">
    <location>
        <begin position="147"/>
        <end position="248"/>
    </location>
</feature>
<dbReference type="Gene3D" id="3.40.50.2300">
    <property type="match status" value="1"/>
</dbReference>
<evidence type="ECO:0000259" key="2">
    <source>
        <dbReference type="PROSITE" id="PS50110"/>
    </source>
</evidence>
<protein>
    <submittedName>
        <fullName evidence="4">DNA-binding response regulator, LytR/AlgR family</fullName>
    </submittedName>
</protein>
<keyword evidence="4" id="KW-0238">DNA-binding</keyword>
<dbReference type="InterPro" id="IPR007492">
    <property type="entry name" value="LytTR_DNA-bd_dom"/>
</dbReference>
<dbReference type="InterPro" id="IPR046947">
    <property type="entry name" value="LytR-like"/>
</dbReference>
<dbReference type="SMART" id="SM00448">
    <property type="entry name" value="REC"/>
    <property type="match status" value="1"/>
</dbReference>
<sequence>MKGVKILIIEDDRQDASLLEGMLRDHGYEVGGIATSLPEALQLFHVQQPDLVIIDIFLHGKKDGLVFAEQISNDEDTRKPFIFLTSAADRITFEAAKLTAPFSYLLKPFNELELEYAIELAVEKFTGAPAGMFAMEEKNTIMLQDIFFVKRGNVLAKISLDDIQYIEVEGKYSKIVCSKDKYLVQQPLKLILDRLPAIRFVRVHRNYIVNIREVAKVNLTDNEIVLEDGRSLLFSRRYFDDFMRAFDVLR</sequence>
<dbReference type="PROSITE" id="PS50930">
    <property type="entry name" value="HTH_LYTTR"/>
    <property type="match status" value="1"/>
</dbReference>
<dbReference type="AlphaFoldDB" id="A0A1T4TQX4"/>
<accession>A0A1T4TQX4</accession>
<dbReference type="EMBL" id="FUWZ01000006">
    <property type="protein sequence ID" value="SKA42751.1"/>
    <property type="molecule type" value="Genomic_DNA"/>
</dbReference>
<gene>
    <name evidence="4" type="ORF">SAMN04488128_10614</name>
</gene>
<feature type="domain" description="Response regulatory" evidence="2">
    <location>
        <begin position="5"/>
        <end position="122"/>
    </location>
</feature>
<feature type="modified residue" description="4-aspartylphosphate" evidence="1">
    <location>
        <position position="55"/>
    </location>
</feature>